<evidence type="ECO:0000256" key="6">
    <source>
        <dbReference type="ARBA" id="ARBA00022989"/>
    </source>
</evidence>
<dbReference type="InterPro" id="IPR038770">
    <property type="entry name" value="Na+/solute_symporter_sf"/>
</dbReference>
<feature type="transmembrane region" description="Helical" evidence="8">
    <location>
        <begin position="512"/>
        <end position="528"/>
    </location>
</feature>
<evidence type="ECO:0000256" key="1">
    <source>
        <dbReference type="ARBA" id="ARBA00004141"/>
    </source>
</evidence>
<dbReference type="GO" id="GO:0015297">
    <property type="term" value="F:antiporter activity"/>
    <property type="evidence" value="ECO:0007669"/>
    <property type="project" value="InterPro"/>
</dbReference>
<feature type="transmembrane region" description="Helical" evidence="8">
    <location>
        <begin position="427"/>
        <end position="446"/>
    </location>
</feature>
<feature type="transmembrane region" description="Helical" evidence="8">
    <location>
        <begin position="466"/>
        <end position="491"/>
    </location>
</feature>
<feature type="transmembrane region" description="Helical" evidence="8">
    <location>
        <begin position="12"/>
        <end position="38"/>
    </location>
</feature>
<gene>
    <name evidence="10" type="ORF">K0B96_14150</name>
</gene>
<feature type="transmembrane region" description="Helical" evidence="8">
    <location>
        <begin position="356"/>
        <end position="374"/>
    </location>
</feature>
<comment type="subcellular location">
    <subcellularLocation>
        <location evidence="1">Membrane</location>
        <topology evidence="1">Multi-pass membrane protein</topology>
    </subcellularLocation>
</comment>
<keyword evidence="4" id="KW-0630">Potassium</keyword>
<dbReference type="InterPro" id="IPR006037">
    <property type="entry name" value="RCK_C"/>
</dbReference>
<evidence type="ECO:0000256" key="4">
    <source>
        <dbReference type="ARBA" id="ARBA00022538"/>
    </source>
</evidence>
<keyword evidence="7 8" id="KW-0472">Membrane</keyword>
<feature type="domain" description="RCK C-terminal" evidence="9">
    <location>
        <begin position="669"/>
        <end position="753"/>
    </location>
</feature>
<dbReference type="EMBL" id="CP080507">
    <property type="protein sequence ID" value="QYM78428.1"/>
    <property type="molecule type" value="Genomic_DNA"/>
</dbReference>
<keyword evidence="11" id="KW-1185">Reference proteome</keyword>
<comment type="similarity">
    <text evidence="2">Belongs to the monovalent cation:proton antiporter 2 (CPA2) transporter (TC 2.A.37) family.</text>
</comment>
<keyword evidence="4" id="KW-0406">Ion transport</keyword>
<dbReference type="PANTHER" id="PTHR42751">
    <property type="entry name" value="SODIUM/HYDROGEN EXCHANGER FAMILY/TRKA DOMAIN PROTEIN"/>
    <property type="match status" value="1"/>
</dbReference>
<dbReference type="GO" id="GO:0016020">
    <property type="term" value="C:membrane"/>
    <property type="evidence" value="ECO:0007669"/>
    <property type="project" value="UniProtKB-SubCell"/>
</dbReference>
<dbReference type="PROSITE" id="PS51202">
    <property type="entry name" value="RCK_C"/>
    <property type="match status" value="2"/>
</dbReference>
<evidence type="ECO:0000256" key="2">
    <source>
        <dbReference type="ARBA" id="ARBA00005551"/>
    </source>
</evidence>
<dbReference type="GO" id="GO:1902600">
    <property type="term" value="P:proton transmembrane transport"/>
    <property type="evidence" value="ECO:0007669"/>
    <property type="project" value="InterPro"/>
</dbReference>
<sequence>MQGVDLIQDFATLLLAAGVAGVLCKRIGLSVIVGYLLAGVIIGPHTPPFSMIVDEGRIMALSQVGLVFLMFSIGLGLSLTKFGRLGVTTIVGTALGAFFVLNLTRLLGLAVHWPAAQTLFVAAMLMVSSSAVIAKIVSELNLAHERSSQLALGITVLEDVVAVVMLTVLGSQVPRGTGEGMGSLLGGLSAFVVLLIGGGLLLVPRLMRRLEARADPELQTIVVAGVLFLLALAAVKAGYSIALGAFLFGAIVAEMPQKSGVERAFGGLRDVFSSVFFVSIGMMIDPRLVLSAWPWVLGLAAFALVARPIATGLALIIVGTPPREAHRAGLLLTPLGEFSFIIAQVGVAAALLPAEFYSVAVGASILTVFAMPVMNRHRDAIIRFAERVEPGWLLRAMDAYHRWMQQMQERPAPPLAWKLVRGRLGQMAIEGLFVTGVLIFSSPVLASAEDMFLASWQHENVVTYGFWALVTVLVLVPLVAIWRNLATVAMIAGESVGRGHLPAPLVERTIKAVGAVGLAYWLYAIVPLEELPGWGWAVLAAAAALVVAVFSQRLIYWHSTWQNSLQQVLADATNSREQARITLGENLEAWQLHLGECVVPDAASYAGKALRELAIPARFGASVVEVERNGYVVSSPSPDVALYPGDKLLLLGATEQNRAAQKFLESEQRRHGEAEEFGGSVLETCRVPAGPHAGQTLAASGVAMHTGVRVVGIQRPGQQILNPGGDERLLEGDSVLVLGTLSEIKRFRRWLVEG</sequence>
<feature type="transmembrane region" description="Helical" evidence="8">
    <location>
        <begin position="58"/>
        <end position="78"/>
    </location>
</feature>
<evidence type="ECO:0000256" key="7">
    <source>
        <dbReference type="ARBA" id="ARBA00023136"/>
    </source>
</evidence>
<dbReference type="AlphaFoldDB" id="A0A8F9XJ96"/>
<keyword evidence="6 8" id="KW-1133">Transmembrane helix</keyword>
<dbReference type="Proteomes" id="UP000825051">
    <property type="component" value="Chromosome"/>
</dbReference>
<dbReference type="InterPro" id="IPR036721">
    <property type="entry name" value="RCK_C_sf"/>
</dbReference>
<reference evidence="10" key="1">
    <citation type="submission" date="2021-08" db="EMBL/GenBank/DDBJ databases">
        <title>Genome of a novel bacterium of the phylum Verrucomicrobia, Oleiharenicola sp. KSB-15.</title>
        <authorList>
            <person name="Chung J.-H."/>
            <person name="Ahn J.-H."/>
            <person name="Yoon Y."/>
            <person name="Kim D.-Y."/>
            <person name="An S.-H."/>
            <person name="Park I."/>
            <person name="Yeon J."/>
        </authorList>
    </citation>
    <scope>NUCLEOTIDE SEQUENCE</scope>
    <source>
        <strain evidence="10">KSB-15</strain>
    </source>
</reference>
<evidence type="ECO:0000256" key="8">
    <source>
        <dbReference type="SAM" id="Phobius"/>
    </source>
</evidence>
<evidence type="ECO:0000313" key="11">
    <source>
        <dbReference type="Proteomes" id="UP000825051"/>
    </source>
</evidence>
<dbReference type="Pfam" id="PF00999">
    <property type="entry name" value="Na_H_Exchanger"/>
    <property type="match status" value="1"/>
</dbReference>
<feature type="transmembrane region" description="Helical" evidence="8">
    <location>
        <begin position="534"/>
        <end position="556"/>
    </location>
</feature>
<dbReference type="GO" id="GO:0006813">
    <property type="term" value="P:potassium ion transport"/>
    <property type="evidence" value="ECO:0007669"/>
    <property type="project" value="UniProtKB-KW"/>
</dbReference>
<dbReference type="Gene3D" id="3.30.70.1450">
    <property type="entry name" value="Regulator of K+ conductance, C-terminal domain"/>
    <property type="match status" value="2"/>
</dbReference>
<accession>A0A8F9XJ96</accession>
<feature type="transmembrane region" description="Helical" evidence="8">
    <location>
        <begin position="296"/>
        <end position="318"/>
    </location>
</feature>
<dbReference type="Gene3D" id="1.20.1530.20">
    <property type="match status" value="1"/>
</dbReference>
<keyword evidence="5 8" id="KW-0812">Transmembrane</keyword>
<organism evidence="10 11">
    <name type="scientific">Horticoccus luteus</name>
    <dbReference type="NCBI Taxonomy" id="2862869"/>
    <lineage>
        <taxon>Bacteria</taxon>
        <taxon>Pseudomonadati</taxon>
        <taxon>Verrucomicrobiota</taxon>
        <taxon>Opitutia</taxon>
        <taxon>Opitutales</taxon>
        <taxon>Opitutaceae</taxon>
        <taxon>Horticoccus</taxon>
    </lineage>
</organism>
<dbReference type="RefSeq" id="WP_220161532.1">
    <property type="nucleotide sequence ID" value="NZ_CP080507.1"/>
</dbReference>
<proteinExistence type="inferred from homology"/>
<dbReference type="GO" id="GO:0008324">
    <property type="term" value="F:monoatomic cation transmembrane transporter activity"/>
    <property type="evidence" value="ECO:0007669"/>
    <property type="project" value="InterPro"/>
</dbReference>
<feature type="transmembrane region" description="Helical" evidence="8">
    <location>
        <begin position="150"/>
        <end position="169"/>
    </location>
</feature>
<protein>
    <submittedName>
        <fullName evidence="10">Cation:proton antiporter</fullName>
    </submittedName>
</protein>
<dbReference type="SUPFAM" id="SSF116726">
    <property type="entry name" value="TrkA C-terminal domain-like"/>
    <property type="match status" value="2"/>
</dbReference>
<dbReference type="PANTHER" id="PTHR42751:SF3">
    <property type="entry name" value="SODIUM_GLUTAMATE SYMPORTER"/>
    <property type="match status" value="1"/>
</dbReference>
<evidence type="ECO:0000256" key="5">
    <source>
        <dbReference type="ARBA" id="ARBA00022692"/>
    </source>
</evidence>
<evidence type="ECO:0000259" key="9">
    <source>
        <dbReference type="PROSITE" id="PS51202"/>
    </source>
</evidence>
<feature type="domain" description="RCK C-terminal" evidence="9">
    <location>
        <begin position="582"/>
        <end position="666"/>
    </location>
</feature>
<dbReference type="InterPro" id="IPR006153">
    <property type="entry name" value="Cation/H_exchanger_TM"/>
</dbReference>
<keyword evidence="4" id="KW-0633">Potassium transport</keyword>
<feature type="transmembrane region" description="Helical" evidence="8">
    <location>
        <begin position="330"/>
        <end position="350"/>
    </location>
</feature>
<dbReference type="KEGG" id="ole:K0B96_14150"/>
<feature type="transmembrane region" description="Helical" evidence="8">
    <location>
        <begin position="85"/>
        <end position="107"/>
    </location>
</feature>
<feature type="transmembrane region" description="Helical" evidence="8">
    <location>
        <begin position="119"/>
        <end position="138"/>
    </location>
</feature>
<name>A0A8F9XJ96_9BACT</name>
<dbReference type="Pfam" id="PF02080">
    <property type="entry name" value="TrkA_C"/>
    <property type="match status" value="2"/>
</dbReference>
<evidence type="ECO:0000313" key="10">
    <source>
        <dbReference type="EMBL" id="QYM78428.1"/>
    </source>
</evidence>
<feature type="transmembrane region" description="Helical" evidence="8">
    <location>
        <begin position="181"/>
        <end position="204"/>
    </location>
</feature>
<keyword evidence="3" id="KW-0813">Transport</keyword>
<evidence type="ECO:0000256" key="3">
    <source>
        <dbReference type="ARBA" id="ARBA00022448"/>
    </source>
</evidence>